<keyword evidence="4" id="KW-1185">Reference proteome</keyword>
<dbReference type="InterPro" id="IPR057984">
    <property type="entry name" value="PATROL1_C"/>
</dbReference>
<dbReference type="Proteomes" id="UP000824469">
    <property type="component" value="Unassembled WGS sequence"/>
</dbReference>
<dbReference type="PROSITE" id="PS51258">
    <property type="entry name" value="MHD1"/>
    <property type="match status" value="1"/>
</dbReference>
<dbReference type="PANTHER" id="PTHR31280">
    <property type="entry name" value="PROTEIN UNC-13 HOMOLOG"/>
    <property type="match status" value="1"/>
</dbReference>
<dbReference type="AlphaFoldDB" id="A0AA38G4P9"/>
<dbReference type="Pfam" id="PF25761">
    <property type="entry name" value="TPR_PATROL1"/>
    <property type="match status" value="1"/>
</dbReference>
<name>A0AA38G4P9_TAXCH</name>
<gene>
    <name evidence="3" type="ORF">KI387_024614</name>
</gene>
<dbReference type="OMA" id="TIHHTCY"/>
<dbReference type="InterPro" id="IPR008528">
    <property type="entry name" value="unc-13_homologue"/>
</dbReference>
<evidence type="ECO:0000313" key="3">
    <source>
        <dbReference type="EMBL" id="KAH9315987.1"/>
    </source>
</evidence>
<feature type="non-terminal residue" evidence="3">
    <location>
        <position position="987"/>
    </location>
</feature>
<feature type="region of interest" description="Disordered" evidence="1">
    <location>
        <begin position="208"/>
        <end position="238"/>
    </location>
</feature>
<dbReference type="Gene3D" id="1.10.357.50">
    <property type="match status" value="1"/>
</dbReference>
<feature type="domain" description="MHD1" evidence="2">
    <location>
        <begin position="661"/>
        <end position="803"/>
    </location>
</feature>
<comment type="caution">
    <text evidence="3">The sequence shown here is derived from an EMBL/GenBank/DDBJ whole genome shotgun (WGS) entry which is preliminary data.</text>
</comment>
<feature type="region of interest" description="Disordered" evidence="1">
    <location>
        <begin position="93"/>
        <end position="120"/>
    </location>
</feature>
<feature type="compositionally biased region" description="Basic residues" evidence="1">
    <location>
        <begin position="208"/>
        <end position="224"/>
    </location>
</feature>
<evidence type="ECO:0000259" key="2">
    <source>
        <dbReference type="PROSITE" id="PS51258"/>
    </source>
</evidence>
<evidence type="ECO:0000313" key="4">
    <source>
        <dbReference type="Proteomes" id="UP000824469"/>
    </source>
</evidence>
<organism evidence="3 4">
    <name type="scientific">Taxus chinensis</name>
    <name type="common">Chinese yew</name>
    <name type="synonym">Taxus wallichiana var. chinensis</name>
    <dbReference type="NCBI Taxonomy" id="29808"/>
    <lineage>
        <taxon>Eukaryota</taxon>
        <taxon>Viridiplantae</taxon>
        <taxon>Streptophyta</taxon>
        <taxon>Embryophyta</taxon>
        <taxon>Tracheophyta</taxon>
        <taxon>Spermatophyta</taxon>
        <taxon>Pinopsida</taxon>
        <taxon>Pinidae</taxon>
        <taxon>Conifers II</taxon>
        <taxon>Cupressales</taxon>
        <taxon>Taxaceae</taxon>
        <taxon>Taxus</taxon>
    </lineage>
</organism>
<protein>
    <recommendedName>
        <fullName evidence="2">MHD1 domain-containing protein</fullName>
    </recommendedName>
</protein>
<evidence type="ECO:0000256" key="1">
    <source>
        <dbReference type="SAM" id="MobiDB-lite"/>
    </source>
</evidence>
<accession>A0AA38G4P9</accession>
<dbReference type="EMBL" id="JAHRHJ020000005">
    <property type="protein sequence ID" value="KAH9315987.1"/>
    <property type="molecule type" value="Genomic_DNA"/>
</dbReference>
<dbReference type="PANTHER" id="PTHR31280:SF2">
    <property type="entry name" value="PROTEIN UNC-13 HOMOLOG"/>
    <property type="match status" value="1"/>
</dbReference>
<feature type="compositionally biased region" description="Polar residues" evidence="1">
    <location>
        <begin position="111"/>
        <end position="120"/>
    </location>
</feature>
<proteinExistence type="predicted"/>
<feature type="non-terminal residue" evidence="3">
    <location>
        <position position="1"/>
    </location>
</feature>
<feature type="compositionally biased region" description="Pro residues" evidence="1">
    <location>
        <begin position="100"/>
        <end position="109"/>
    </location>
</feature>
<dbReference type="InterPro" id="IPR014770">
    <property type="entry name" value="Munc13_1"/>
</dbReference>
<reference evidence="3 4" key="1">
    <citation type="journal article" date="2021" name="Nat. Plants">
        <title>The Taxus genome provides insights into paclitaxel biosynthesis.</title>
        <authorList>
            <person name="Xiong X."/>
            <person name="Gou J."/>
            <person name="Liao Q."/>
            <person name="Li Y."/>
            <person name="Zhou Q."/>
            <person name="Bi G."/>
            <person name="Li C."/>
            <person name="Du R."/>
            <person name="Wang X."/>
            <person name="Sun T."/>
            <person name="Guo L."/>
            <person name="Liang H."/>
            <person name="Lu P."/>
            <person name="Wu Y."/>
            <person name="Zhang Z."/>
            <person name="Ro D.K."/>
            <person name="Shang Y."/>
            <person name="Huang S."/>
            <person name="Yan J."/>
        </authorList>
    </citation>
    <scope>NUCLEOTIDE SEQUENCE [LARGE SCALE GENOMIC DNA]</scope>
    <source>
        <strain evidence="3">Ta-2019</strain>
    </source>
</reference>
<sequence length="987" mass="110671">QTDLELLQRFRRDRRELLLFLLSASLVKKVVMPPGAVSLDDVDLDQVSVDYILDCTKKGGVLELSEAIKAYYDELNVPPLTGSGSGKAYFLVTTPESSGTPPPRTPPPISNNAPVASPASLSKTFSLHSAPSQQLSVDDEIDNFEDEEEDDELMEYTSRRRLNDASDLLLALPPFKTGLLDDDLRESAYEVLLAAAGASGGLILPTKEKKKKEKKSKLMKKLTRSKSEKTQPEPQHAPGLAGLLDIMRIQMEISEAMDVRTREGLLHAAASRVGKRMDTLLIPLELLCCISQTDFSDKKSYLRWQKRQLNVLEEGLLNHPAVGLNASERMATELRALLMKIEEAEGLPSPACVTQRTESLKAMRGVALTLAERPTRDDITGEVCHWADGYHLNVRLYEKLLCSIFDTLDEGRLVEEVEEIFELLKSTWRILGITQTIHDACYTWVLFRQFVLTGESGLLQHATQHMKRIAFDGQRSTQERLYMKNLRCSLDNVDGYQELTFVQSVLIPIKKWTDKRLVDYHANFPEGSNIMEGIVTAAMVAGRLIAEESDQTGVMRMTSTAEMAAVSKQTEDYILSSIKVAYERVLEAVDSKSEAAHEHRLAILAEDVKALAKRESTIYTPVLSRWNPVSTAVSVSLLHHLYGKELKPFLDGVSHLTEDVASVLPAADSLEQYLLELISTVCKDVDAANHYKQQMPPYQVESISGTLLMRWINAQLGRISEWVERAIQQERWEPSSSQHRNGSSIVEVYRIIEEVADQFFTLKLPMRVPQLNGLLSGFDNALQAYTQKVVGQIGEKGDIIPPTPTLTRHKKETGIKAFTKKKLVDPRLPDDRRSSQINVLSMPKLCVRLNSLHYAVAQLNKLEDSIRERWGQRSHGNVMPARSSDDSDLKQRRVTVNRPVDVFSTAFDGTRKAVNAAIDKICEFTGIKIFFWDMKESFIDGLYKDSVSQARMETVVHSLDSVLVQLCDVIVDPLRDRVVIGLLQASL</sequence>